<protein>
    <submittedName>
        <fullName evidence="3">Ribonuclease D</fullName>
    </submittedName>
</protein>
<proteinExistence type="predicted"/>
<dbReference type="InterPro" id="IPR002121">
    <property type="entry name" value="HRDC_dom"/>
</dbReference>
<dbReference type="InterPro" id="IPR012337">
    <property type="entry name" value="RNaseH-like_sf"/>
</dbReference>
<dbReference type="Gene3D" id="1.10.150.80">
    <property type="entry name" value="HRDC domain"/>
    <property type="match status" value="2"/>
</dbReference>
<dbReference type="SMART" id="SM00341">
    <property type="entry name" value="HRDC"/>
    <property type="match status" value="1"/>
</dbReference>
<feature type="region of interest" description="Disordered" evidence="1">
    <location>
        <begin position="1"/>
        <end position="47"/>
    </location>
</feature>
<dbReference type="InterPro" id="IPR010997">
    <property type="entry name" value="HRDC-like_sf"/>
</dbReference>
<dbReference type="InterPro" id="IPR002562">
    <property type="entry name" value="3'-5'_exonuclease_dom"/>
</dbReference>
<dbReference type="Pfam" id="PF18305">
    <property type="entry name" value="DNA_pol_A_exoN"/>
    <property type="match status" value="1"/>
</dbReference>
<dbReference type="InterPro" id="IPR036397">
    <property type="entry name" value="RNaseH_sf"/>
</dbReference>
<dbReference type="OrthoDB" id="144122at2"/>
<keyword evidence="4" id="KW-1185">Reference proteome</keyword>
<dbReference type="PANTHER" id="PTHR47649">
    <property type="entry name" value="RIBONUCLEASE D"/>
    <property type="match status" value="1"/>
</dbReference>
<reference evidence="3 4" key="1">
    <citation type="submission" date="2018-08" db="EMBL/GenBank/DDBJ databases">
        <title>Aeromicrobium sp. M2KJ-4, whole genome shotgun sequence.</title>
        <authorList>
            <person name="Tuo L."/>
        </authorList>
    </citation>
    <scope>NUCLEOTIDE SEQUENCE [LARGE SCALE GENOMIC DNA]</scope>
    <source>
        <strain evidence="3 4">M2KJ-4</strain>
    </source>
</reference>
<evidence type="ECO:0000259" key="2">
    <source>
        <dbReference type="PROSITE" id="PS50967"/>
    </source>
</evidence>
<evidence type="ECO:0000256" key="1">
    <source>
        <dbReference type="SAM" id="MobiDB-lite"/>
    </source>
</evidence>
<dbReference type="CDD" id="cd06142">
    <property type="entry name" value="RNaseD_exo"/>
    <property type="match status" value="1"/>
</dbReference>
<dbReference type="AlphaFoldDB" id="A0A371P4Z1"/>
<gene>
    <name evidence="3" type="ORF">DX116_12255</name>
</gene>
<dbReference type="GO" id="GO:0008408">
    <property type="term" value="F:3'-5' exonuclease activity"/>
    <property type="evidence" value="ECO:0007669"/>
    <property type="project" value="InterPro"/>
</dbReference>
<feature type="compositionally biased region" description="Low complexity" evidence="1">
    <location>
        <begin position="11"/>
        <end position="25"/>
    </location>
</feature>
<dbReference type="Proteomes" id="UP000265581">
    <property type="component" value="Unassembled WGS sequence"/>
</dbReference>
<dbReference type="SUPFAM" id="SSF53098">
    <property type="entry name" value="Ribonuclease H-like"/>
    <property type="match status" value="1"/>
</dbReference>
<dbReference type="PANTHER" id="PTHR47649:SF1">
    <property type="entry name" value="RIBONUCLEASE D"/>
    <property type="match status" value="1"/>
</dbReference>
<dbReference type="Pfam" id="PF00570">
    <property type="entry name" value="HRDC"/>
    <property type="match status" value="1"/>
</dbReference>
<dbReference type="InterPro" id="IPR044876">
    <property type="entry name" value="HRDC_dom_sf"/>
</dbReference>
<feature type="compositionally biased region" description="Basic and acidic residues" evidence="1">
    <location>
        <begin position="1"/>
        <end position="10"/>
    </location>
</feature>
<name>A0A371P4Z1_9ACTN</name>
<feature type="domain" description="HRDC" evidence="2">
    <location>
        <begin position="270"/>
        <end position="350"/>
    </location>
</feature>
<dbReference type="PROSITE" id="PS50967">
    <property type="entry name" value="HRDC"/>
    <property type="match status" value="1"/>
</dbReference>
<dbReference type="InterPro" id="IPR051086">
    <property type="entry name" value="RNase_D-like"/>
</dbReference>
<dbReference type="GO" id="GO:0000166">
    <property type="term" value="F:nucleotide binding"/>
    <property type="evidence" value="ECO:0007669"/>
    <property type="project" value="InterPro"/>
</dbReference>
<sequence length="448" mass="49138">MVQPAVRDRGPAAARSWRHPAAAQARCPVTPADPTPPTDAGTEADAGTEPVVAEAPRLQLRDPLPPVVDTAAALDDTCARIMAGTGPIALDAERASGYRYSQRAYLIQVRREGSGTHLVDPIAFDSLVPLDTAFDGNEWILHAATQDLMCLAEVGLYPEHLFDTELAGRLLNLPRVGLAALVEHYLGLSLAKEFSAADWSTRPLPEPWLVYAALDVEVLVELRDLIDADLQQAGKRAWAAEEFESLLLFQGPPERKEPWRRTSGLHKARGRRALGIVREIWHARDAIAESRDTTPGRVLPDASILELATAPPKDLNALKSLRIMRNRGPRRFVETWFEAVERGLALDEAQLPTTNQRVDGPPPPRAWADKNPAAAERLGRCREVVTALAEEHDLPSENLISPQLVRNLAWEPPADVSPATVSQVLRQQGARQWQVDLVLDQLVEALAA</sequence>
<dbReference type="Pfam" id="PF01612">
    <property type="entry name" value="DNA_pol_A_exo1"/>
    <property type="match status" value="1"/>
</dbReference>
<accession>A0A371P4Z1</accession>
<dbReference type="SMART" id="SM00474">
    <property type="entry name" value="35EXOc"/>
    <property type="match status" value="1"/>
</dbReference>
<organism evidence="3 4">
    <name type="scientific">Aeromicrobium endophyticum</name>
    <dbReference type="NCBI Taxonomy" id="2292704"/>
    <lineage>
        <taxon>Bacteria</taxon>
        <taxon>Bacillati</taxon>
        <taxon>Actinomycetota</taxon>
        <taxon>Actinomycetes</taxon>
        <taxon>Propionibacteriales</taxon>
        <taxon>Nocardioidaceae</taxon>
        <taxon>Aeromicrobium</taxon>
    </lineage>
</organism>
<dbReference type="GO" id="GO:0006139">
    <property type="term" value="P:nucleobase-containing compound metabolic process"/>
    <property type="evidence" value="ECO:0007669"/>
    <property type="project" value="InterPro"/>
</dbReference>
<dbReference type="GO" id="GO:0003676">
    <property type="term" value="F:nucleic acid binding"/>
    <property type="evidence" value="ECO:0007669"/>
    <property type="project" value="InterPro"/>
</dbReference>
<dbReference type="InterPro" id="IPR041605">
    <property type="entry name" value="Exo_C"/>
</dbReference>
<dbReference type="EMBL" id="QUBR01000002">
    <property type="protein sequence ID" value="REK71024.1"/>
    <property type="molecule type" value="Genomic_DNA"/>
</dbReference>
<evidence type="ECO:0000313" key="4">
    <source>
        <dbReference type="Proteomes" id="UP000265581"/>
    </source>
</evidence>
<dbReference type="SUPFAM" id="SSF47819">
    <property type="entry name" value="HRDC-like"/>
    <property type="match status" value="1"/>
</dbReference>
<dbReference type="Gene3D" id="3.30.420.10">
    <property type="entry name" value="Ribonuclease H-like superfamily/Ribonuclease H"/>
    <property type="match status" value="1"/>
</dbReference>
<evidence type="ECO:0000313" key="3">
    <source>
        <dbReference type="EMBL" id="REK71024.1"/>
    </source>
</evidence>
<comment type="caution">
    <text evidence="3">The sequence shown here is derived from an EMBL/GenBank/DDBJ whole genome shotgun (WGS) entry which is preliminary data.</text>
</comment>